<protein>
    <recommendedName>
        <fullName evidence="4">DDE-1 domain-containing protein</fullName>
    </recommendedName>
</protein>
<dbReference type="STRING" id="34720.A0A195FVL5"/>
<name>A0A195FVL5_9HYME</name>
<keyword evidence="1" id="KW-0472">Membrane</keyword>
<feature type="transmembrane region" description="Helical" evidence="1">
    <location>
        <begin position="101"/>
        <end position="121"/>
    </location>
</feature>
<keyword evidence="1" id="KW-0812">Transmembrane</keyword>
<accession>A0A195FVL5</accession>
<evidence type="ECO:0000256" key="1">
    <source>
        <dbReference type="SAM" id="Phobius"/>
    </source>
</evidence>
<proteinExistence type="predicted"/>
<gene>
    <name evidence="2" type="ORF">ALC56_00675</name>
</gene>
<evidence type="ECO:0008006" key="4">
    <source>
        <dbReference type="Google" id="ProtNLM"/>
    </source>
</evidence>
<keyword evidence="1" id="KW-1133">Transmembrane helix</keyword>
<dbReference type="Proteomes" id="UP000078541">
    <property type="component" value="Unassembled WGS sequence"/>
</dbReference>
<keyword evidence="3" id="KW-1185">Reference proteome</keyword>
<evidence type="ECO:0000313" key="2">
    <source>
        <dbReference type="EMBL" id="KYN44680.1"/>
    </source>
</evidence>
<sequence>MKIAMNKVLLDELSFQKASERYVVSKNTLYCNVKIIKQSNKVNLYSKSRRFNRGKKIKLFYENLQSCYEKFINNFEASDILNCDDRRYLVRNFTSAKRGKNVTFMFCMSTVELFLLLFFIVPQKISERLMMKDAAPQSVAVARPNNWMNGEPIVKWVQHFIKFSKPTAQKPVLLNLDDHCSHKELAVTNFAKKNHIPSTPLHTGPPLLLRFERQLQPASAEWIRPTIFLHRVSPSCRPPNSRNVRGTRNDQKHQCAARRGEGEGFWRTKRGKCRGYIYMDAAGRVVRAVRGER</sequence>
<organism evidence="2 3">
    <name type="scientific">Trachymyrmex septentrionalis</name>
    <dbReference type="NCBI Taxonomy" id="34720"/>
    <lineage>
        <taxon>Eukaryota</taxon>
        <taxon>Metazoa</taxon>
        <taxon>Ecdysozoa</taxon>
        <taxon>Arthropoda</taxon>
        <taxon>Hexapoda</taxon>
        <taxon>Insecta</taxon>
        <taxon>Pterygota</taxon>
        <taxon>Neoptera</taxon>
        <taxon>Endopterygota</taxon>
        <taxon>Hymenoptera</taxon>
        <taxon>Apocrita</taxon>
        <taxon>Aculeata</taxon>
        <taxon>Formicoidea</taxon>
        <taxon>Formicidae</taxon>
        <taxon>Myrmicinae</taxon>
        <taxon>Trachymyrmex</taxon>
    </lineage>
</organism>
<reference evidence="2 3" key="1">
    <citation type="submission" date="2016-03" db="EMBL/GenBank/DDBJ databases">
        <title>Trachymyrmex septentrionalis WGS genome.</title>
        <authorList>
            <person name="Nygaard S."/>
            <person name="Hu H."/>
            <person name="Boomsma J."/>
            <person name="Zhang G."/>
        </authorList>
    </citation>
    <scope>NUCLEOTIDE SEQUENCE [LARGE SCALE GENOMIC DNA]</scope>
    <source>
        <strain evidence="2">Tsep2-gDNA-1</strain>
        <tissue evidence="2">Whole body</tissue>
    </source>
</reference>
<dbReference type="AlphaFoldDB" id="A0A195FVL5"/>
<dbReference type="EMBL" id="KQ981208">
    <property type="protein sequence ID" value="KYN44680.1"/>
    <property type="molecule type" value="Genomic_DNA"/>
</dbReference>
<evidence type="ECO:0000313" key="3">
    <source>
        <dbReference type="Proteomes" id="UP000078541"/>
    </source>
</evidence>